<feature type="region of interest" description="Disordered" evidence="1">
    <location>
        <begin position="79"/>
        <end position="106"/>
    </location>
</feature>
<comment type="caution">
    <text evidence="3">The sequence shown here is derived from an EMBL/GenBank/DDBJ whole genome shotgun (WGS) entry which is preliminary data.</text>
</comment>
<evidence type="ECO:0000256" key="2">
    <source>
        <dbReference type="SAM" id="SignalP"/>
    </source>
</evidence>
<accession>A0A2U3DSK7</accession>
<evidence type="ECO:0000313" key="3">
    <source>
        <dbReference type="EMBL" id="PWI65240.1"/>
    </source>
</evidence>
<name>A0A2U3DSK7_PURLI</name>
<protein>
    <submittedName>
        <fullName evidence="3">Uncharacterized protein</fullName>
    </submittedName>
</protein>
<dbReference type="AlphaFoldDB" id="A0A2U3DSK7"/>
<organism evidence="3 4">
    <name type="scientific">Purpureocillium lilacinum</name>
    <name type="common">Paecilomyces lilacinus</name>
    <dbReference type="NCBI Taxonomy" id="33203"/>
    <lineage>
        <taxon>Eukaryota</taxon>
        <taxon>Fungi</taxon>
        <taxon>Dikarya</taxon>
        <taxon>Ascomycota</taxon>
        <taxon>Pezizomycotina</taxon>
        <taxon>Sordariomycetes</taxon>
        <taxon>Hypocreomycetidae</taxon>
        <taxon>Hypocreales</taxon>
        <taxon>Ophiocordycipitaceae</taxon>
        <taxon>Purpureocillium</taxon>
    </lineage>
</organism>
<evidence type="ECO:0000313" key="4">
    <source>
        <dbReference type="Proteomes" id="UP000245956"/>
    </source>
</evidence>
<gene>
    <name evidence="3" type="ORF">PCL_07290</name>
</gene>
<dbReference type="Proteomes" id="UP000245956">
    <property type="component" value="Unassembled WGS sequence"/>
</dbReference>
<keyword evidence="2" id="KW-0732">Signal</keyword>
<dbReference type="EMBL" id="LCWV01000036">
    <property type="protein sequence ID" value="PWI65240.1"/>
    <property type="molecule type" value="Genomic_DNA"/>
</dbReference>
<feature type="chain" id="PRO_5015688008" evidence="2">
    <location>
        <begin position="17"/>
        <end position="233"/>
    </location>
</feature>
<sequence length="233" mass="25446">MIRFALVHLTIGIAVAHRIIEKNGNSYDPQDISVKQIFKRTEPARTSGTCGPLPVKSPTCSQTTATSTAPCVTISIPESRSTRPAGLPTPLPPNSQLACHTSDEKAPQPGEGLSFAALNFCRDNLYTYLANNSFSQCFWDNQANTTYIFSMARNYAFSSCGNSTLLTVPAIPGGNTADKEMQELLINQCRYFFLRTWAECPHRDSTGCERHGIGGNWTVGCVDYGLQLQGIDI</sequence>
<reference evidence="3 4" key="1">
    <citation type="journal article" date="2016" name="Front. Microbiol.">
        <title>Genome and transcriptome sequences reveal the specific parasitism of the nematophagous Purpureocillium lilacinum 36-1.</title>
        <authorList>
            <person name="Xie J."/>
            <person name="Li S."/>
            <person name="Mo C."/>
            <person name="Xiao X."/>
            <person name="Peng D."/>
            <person name="Wang G."/>
            <person name="Xiao Y."/>
        </authorList>
    </citation>
    <scope>NUCLEOTIDE SEQUENCE [LARGE SCALE GENOMIC DNA]</scope>
    <source>
        <strain evidence="3 4">36-1</strain>
    </source>
</reference>
<evidence type="ECO:0000256" key="1">
    <source>
        <dbReference type="SAM" id="MobiDB-lite"/>
    </source>
</evidence>
<proteinExistence type="predicted"/>
<feature type="signal peptide" evidence="2">
    <location>
        <begin position="1"/>
        <end position="16"/>
    </location>
</feature>